<feature type="compositionally biased region" description="Gly residues" evidence="1">
    <location>
        <begin position="202"/>
        <end position="212"/>
    </location>
</feature>
<dbReference type="AlphaFoldDB" id="A0A1B2E9R1"/>
<feature type="region of interest" description="Disordered" evidence="1">
    <location>
        <begin position="199"/>
        <end position="259"/>
    </location>
</feature>
<feature type="compositionally biased region" description="Polar residues" evidence="1">
    <location>
        <begin position="466"/>
        <end position="480"/>
    </location>
</feature>
<feature type="region of interest" description="Disordered" evidence="1">
    <location>
        <begin position="341"/>
        <end position="373"/>
    </location>
</feature>
<dbReference type="EMBL" id="CP016809">
    <property type="protein sequence ID" value="ANY76711.1"/>
    <property type="molecule type" value="Genomic_DNA"/>
</dbReference>
<evidence type="ECO:0000313" key="2">
    <source>
        <dbReference type="EMBL" id="ANY76711.1"/>
    </source>
</evidence>
<evidence type="ECO:0000256" key="1">
    <source>
        <dbReference type="SAM" id="MobiDB-lite"/>
    </source>
</evidence>
<accession>A0A1B2E9R1</accession>
<feature type="compositionally biased region" description="Low complexity" evidence="1">
    <location>
        <begin position="345"/>
        <end position="372"/>
    </location>
</feature>
<name>A0A1B2E9R1_9BACL</name>
<gene>
    <name evidence="2" type="ORF">BBD41_24435</name>
</gene>
<dbReference type="GeneID" id="48311448"/>
<proteinExistence type="predicted"/>
<feature type="compositionally biased region" description="Low complexity" evidence="1">
    <location>
        <begin position="233"/>
        <end position="259"/>
    </location>
</feature>
<dbReference type="RefSeq" id="WP_099480782.1">
    <property type="nucleotide sequence ID" value="NZ_CP016809.1"/>
</dbReference>
<dbReference type="KEGG" id="pib:BBD41_24435"/>
<feature type="region of interest" description="Disordered" evidence="1">
    <location>
        <begin position="425"/>
        <end position="480"/>
    </location>
</feature>
<feature type="compositionally biased region" description="Low complexity" evidence="1">
    <location>
        <begin position="283"/>
        <end position="314"/>
    </location>
</feature>
<feature type="region of interest" description="Disordered" evidence="1">
    <location>
        <begin position="387"/>
        <end position="412"/>
    </location>
</feature>
<reference evidence="2" key="1">
    <citation type="submission" date="2016-08" db="EMBL/GenBank/DDBJ databases">
        <title>Complete Genome Seqeunce of Paenibacillus sp. nov. IHBB 9852 from high altitute lake of Indian trans-Himalayas.</title>
        <authorList>
            <person name="Kiran S."/>
            <person name="Swarnkar M.K."/>
            <person name="Rana A."/>
            <person name="Tewari R."/>
            <person name="Gulati A."/>
        </authorList>
    </citation>
    <scope>NUCLEOTIDE SEQUENCE [LARGE SCALE GENOMIC DNA]</scope>
    <source>
        <strain evidence="2">IHBB 9852</strain>
    </source>
</reference>
<feature type="compositionally biased region" description="Low complexity" evidence="1">
    <location>
        <begin position="425"/>
        <end position="463"/>
    </location>
</feature>
<feature type="region of interest" description="Disordered" evidence="1">
    <location>
        <begin position="283"/>
        <end position="326"/>
    </location>
</feature>
<sequence length="683" mass="67685">MNIGSLIRGLLGEQKPGDVKALELKPGQVVRGVVMNVSDAGQEAVVQIQGVQVKAKLETPLRAGETALLQVQPPGEGGTAVLKPLSQMPGQPLSPSSMSEVLEFAGLPDTKENREMIRSMQQAGVPLTKEHIASFKEVMMAKPPQVPAAEWAESAAIAFHRGLPVTAESVRGLHQAVFGPQLHQLLQSLEGQLAHALQGGTAAAGGPPGAGSGSLAASPAAMPSHTPGPEPAPSGQAGAAQGSAAAATGAPAGQAQTAGPQAMLTKLQSLLHQLRGELAQLPAHAAQPAGAPAAGHAAAPAATAAAPGEGAAGPSPKPPTPGAEPWVGRLLKLLGAEHEQQALRGAGSSPAGEAARAASAAQPGGQQAAALPGSGGPAAGGFAGAAGHAAANAGGAPAGQAGQAAAGAGAGQAPGTVGLTAAASGGQAPAAGNAAAAPPAARPDGGGAALAPASPPAASQAPPTGVSPQGPASNMVQASQQLQPTAAGVVAAGAAGDSPPALQDSLKGVLLQVMATPDTPAALKEAAQNIVQHLTGQQLLLNTDRTAPFAQVTMFIPLHGPGGEQTASVHIQSRRGRKGELDATNCRLLFDLDMKHLGHTLIDVQVVDRIVSLSFRNNQEWTAELFQAMKQELASGIASIGYQLLSVKTEPMPEEPPPIGEQAVQGTAADYTPQAYKGVDMRI</sequence>
<organism evidence="2">
    <name type="scientific">Paenibacillus ihbetae</name>
    <dbReference type="NCBI Taxonomy" id="1870820"/>
    <lineage>
        <taxon>Bacteria</taxon>
        <taxon>Bacillati</taxon>
        <taxon>Bacillota</taxon>
        <taxon>Bacilli</taxon>
        <taxon>Bacillales</taxon>
        <taxon>Paenibacillaceae</taxon>
        <taxon>Paenibacillus</taxon>
    </lineage>
</organism>
<protein>
    <submittedName>
        <fullName evidence="2">Uncharacterized protein</fullName>
    </submittedName>
</protein>